<reference evidence="1" key="1">
    <citation type="submission" date="2020-01" db="EMBL/GenBank/DDBJ databases">
        <title>Genome Sequencing of Three Apophysomyces-Like Fungal Strains Confirms a Novel Fungal Genus in the Mucoromycota with divergent Burkholderia-like Endosymbiotic Bacteria.</title>
        <authorList>
            <person name="Stajich J.E."/>
            <person name="Macias A.M."/>
            <person name="Carter-House D."/>
            <person name="Lovett B."/>
            <person name="Kasson L.R."/>
            <person name="Berry K."/>
            <person name="Grigoriev I."/>
            <person name="Chang Y."/>
            <person name="Spatafora J."/>
            <person name="Kasson M.T."/>
        </authorList>
    </citation>
    <scope>NUCLEOTIDE SEQUENCE</scope>
    <source>
        <strain evidence="1">NRRL A-21654</strain>
    </source>
</reference>
<proteinExistence type="predicted"/>
<gene>
    <name evidence="1" type="ORF">EC973_005392</name>
</gene>
<protein>
    <submittedName>
        <fullName evidence="1">Uncharacterized protein</fullName>
    </submittedName>
</protein>
<dbReference type="EMBL" id="JABAYA010000305">
    <property type="protein sequence ID" value="KAF7721108.1"/>
    <property type="molecule type" value="Genomic_DNA"/>
</dbReference>
<name>A0A8H7ELB9_9FUNG</name>
<organism evidence="1 2">
    <name type="scientific">Apophysomyces ossiformis</name>
    <dbReference type="NCBI Taxonomy" id="679940"/>
    <lineage>
        <taxon>Eukaryota</taxon>
        <taxon>Fungi</taxon>
        <taxon>Fungi incertae sedis</taxon>
        <taxon>Mucoromycota</taxon>
        <taxon>Mucoromycotina</taxon>
        <taxon>Mucoromycetes</taxon>
        <taxon>Mucorales</taxon>
        <taxon>Mucorineae</taxon>
        <taxon>Mucoraceae</taxon>
        <taxon>Apophysomyces</taxon>
    </lineage>
</organism>
<keyword evidence="2" id="KW-1185">Reference proteome</keyword>
<evidence type="ECO:0000313" key="2">
    <source>
        <dbReference type="Proteomes" id="UP000605846"/>
    </source>
</evidence>
<dbReference type="OrthoDB" id="2263392at2759"/>
<accession>A0A8H7ELB9</accession>
<dbReference type="AlphaFoldDB" id="A0A8H7ELB9"/>
<sequence>MFTSGDNDVEEWPAHEMLALDPEKLEVYQYFFGNQHNRSCTDGELIQPKLQRMIKDYVDVGHIDAAMEIIDMSIASKRKPPHEEDEEIMKDEIPECGLDEFDDFWHLVALCLSSMKKDKIDMQMKCHRIVLNVLLSVLEHDINARKDEPSQLAECLFLDTLRKDSYGCRSQFDRYLDILFMAFDTQQCNGMVKSKAFGVEGIDIAGRLLNMLVVLAYCDNLVTMSSLLEQTYLRFSRLSASDTATFLQAIRCSTFASALCDLGLSDVDSSLVEEQYKHLRKSKGPVFKMERVLHYSMKTRPLRLSSLQDVYRHVLLVAFNFAAFMNECSVHVEYEFKDAFEQHHHQHKALTSLSAKQLLDLKKHGQTAVESWQELVNGIIDELRVRDEAIDHEVEQKIWHTVELTKLNFENF</sequence>
<evidence type="ECO:0000313" key="1">
    <source>
        <dbReference type="EMBL" id="KAF7721108.1"/>
    </source>
</evidence>
<dbReference type="Proteomes" id="UP000605846">
    <property type="component" value="Unassembled WGS sequence"/>
</dbReference>
<comment type="caution">
    <text evidence="1">The sequence shown here is derived from an EMBL/GenBank/DDBJ whole genome shotgun (WGS) entry which is preliminary data.</text>
</comment>